<dbReference type="Pfam" id="PF00156">
    <property type="entry name" value="Pribosyltran"/>
    <property type="match status" value="1"/>
</dbReference>
<dbReference type="InterPro" id="IPR000836">
    <property type="entry name" value="PRTase_dom"/>
</dbReference>
<sequence length="218" mass="23697">MKLPIPNREEAGRELAAALASRPKGARPLVLALPRGGVPVAAPVAERLGAPLDLMVVRKLGFPGHEEFAMGAIASGGVRVMNDAMLRRQPVSPQSIEEVARTELTELERRERTYRGDRPAPEINGRDVILVDDGLATGATMRAAIQACREQDAASVCVAIPVAPVDTVERLRKEADDVVCLATPEPFTAIGEWYREFGQTDDDEVRQLLAAAWRREAE</sequence>
<comment type="caution">
    <text evidence="2">The sequence shown here is derived from an EMBL/GenBank/DDBJ whole genome shotgun (WGS) entry which is preliminary data.</text>
</comment>
<name>A0ABV8QK42_9GAMM</name>
<evidence type="ECO:0000259" key="1">
    <source>
        <dbReference type="Pfam" id="PF00156"/>
    </source>
</evidence>
<dbReference type="EMBL" id="JBHSDI010000013">
    <property type="protein sequence ID" value="MFC4259499.1"/>
    <property type="molecule type" value="Genomic_DNA"/>
</dbReference>
<evidence type="ECO:0000313" key="2">
    <source>
        <dbReference type="EMBL" id="MFC4259499.1"/>
    </source>
</evidence>
<dbReference type="Gene3D" id="3.40.50.2020">
    <property type="match status" value="1"/>
</dbReference>
<reference evidence="3" key="1">
    <citation type="journal article" date="2019" name="Int. J. Syst. Evol. Microbiol.">
        <title>The Global Catalogue of Microorganisms (GCM) 10K type strain sequencing project: providing services to taxonomists for standard genome sequencing and annotation.</title>
        <authorList>
            <consortium name="The Broad Institute Genomics Platform"/>
            <consortium name="The Broad Institute Genome Sequencing Center for Infectious Disease"/>
            <person name="Wu L."/>
            <person name="Ma J."/>
        </authorList>
    </citation>
    <scope>NUCLEOTIDE SEQUENCE [LARGE SCALE GENOMIC DNA]</scope>
    <source>
        <strain evidence="3">CECT 7297</strain>
    </source>
</reference>
<organism evidence="2 3">
    <name type="scientific">Marinobacter lacisalsi</name>
    <dbReference type="NCBI Taxonomy" id="475979"/>
    <lineage>
        <taxon>Bacteria</taxon>
        <taxon>Pseudomonadati</taxon>
        <taxon>Pseudomonadota</taxon>
        <taxon>Gammaproteobacteria</taxon>
        <taxon>Pseudomonadales</taxon>
        <taxon>Marinobacteraceae</taxon>
        <taxon>Marinobacter</taxon>
    </lineage>
</organism>
<dbReference type="InterPro" id="IPR029057">
    <property type="entry name" value="PRTase-like"/>
</dbReference>
<keyword evidence="2" id="KW-0328">Glycosyltransferase</keyword>
<accession>A0ABV8QK42</accession>
<feature type="domain" description="Phosphoribosyltransferase" evidence="1">
    <location>
        <begin position="5"/>
        <end position="180"/>
    </location>
</feature>
<dbReference type="CDD" id="cd06223">
    <property type="entry name" value="PRTases_typeI"/>
    <property type="match status" value="1"/>
</dbReference>
<dbReference type="GO" id="GO:0016757">
    <property type="term" value="F:glycosyltransferase activity"/>
    <property type="evidence" value="ECO:0007669"/>
    <property type="project" value="UniProtKB-KW"/>
</dbReference>
<dbReference type="Gene3D" id="3.30.1310.20">
    <property type="entry name" value="PRTase-like"/>
    <property type="match status" value="1"/>
</dbReference>
<dbReference type="Proteomes" id="UP001595798">
    <property type="component" value="Unassembled WGS sequence"/>
</dbReference>
<keyword evidence="3" id="KW-1185">Reference proteome</keyword>
<proteinExistence type="predicted"/>
<gene>
    <name evidence="2" type="ORF">ACFOZ5_10715</name>
</gene>
<dbReference type="RefSeq" id="WP_379887083.1">
    <property type="nucleotide sequence ID" value="NZ_JBHSDI010000013.1"/>
</dbReference>
<protein>
    <submittedName>
        <fullName evidence="2">Phosphoribosyltransferase</fullName>
    </submittedName>
</protein>
<dbReference type="SUPFAM" id="SSF53271">
    <property type="entry name" value="PRTase-like"/>
    <property type="match status" value="1"/>
</dbReference>
<keyword evidence="2" id="KW-0808">Transferase</keyword>
<evidence type="ECO:0000313" key="3">
    <source>
        <dbReference type="Proteomes" id="UP001595798"/>
    </source>
</evidence>